<evidence type="ECO:0000256" key="3">
    <source>
        <dbReference type="ARBA" id="ARBA00022833"/>
    </source>
</evidence>
<dbReference type="InterPro" id="IPR058648">
    <property type="entry name" value="HH_CzcB-like"/>
</dbReference>
<feature type="domain" description="CzcB-like barrel-sandwich hybrid" evidence="10">
    <location>
        <begin position="191"/>
        <end position="342"/>
    </location>
</feature>
<proteinExistence type="inferred from homology"/>
<organism evidence="12 13">
    <name type="scientific">Methyloceanibacter stevinii</name>
    <dbReference type="NCBI Taxonomy" id="1774970"/>
    <lineage>
        <taxon>Bacteria</taxon>
        <taxon>Pseudomonadati</taxon>
        <taxon>Pseudomonadota</taxon>
        <taxon>Alphaproteobacteria</taxon>
        <taxon>Hyphomicrobiales</taxon>
        <taxon>Hyphomicrobiaceae</taxon>
        <taxon>Methyloceanibacter</taxon>
    </lineage>
</organism>
<evidence type="ECO:0000256" key="5">
    <source>
        <dbReference type="ARBA" id="ARBA00058766"/>
    </source>
</evidence>
<evidence type="ECO:0000313" key="13">
    <source>
        <dbReference type="Proteomes" id="UP000094172"/>
    </source>
</evidence>
<dbReference type="GO" id="GO:0046686">
    <property type="term" value="P:response to cadmium ion"/>
    <property type="evidence" value="ECO:0007669"/>
    <property type="project" value="UniProtKB-KW"/>
</dbReference>
<dbReference type="InterPro" id="IPR006143">
    <property type="entry name" value="RND_pump_MFP"/>
</dbReference>
<dbReference type="Pfam" id="PF25893">
    <property type="entry name" value="HH_CzcB"/>
    <property type="match status" value="1"/>
</dbReference>
<dbReference type="GO" id="GO:0022857">
    <property type="term" value="F:transmembrane transporter activity"/>
    <property type="evidence" value="ECO:0007669"/>
    <property type="project" value="InterPro"/>
</dbReference>
<dbReference type="EMBL" id="LPWE01000014">
    <property type="protein sequence ID" value="ODR93622.1"/>
    <property type="molecule type" value="Genomic_DNA"/>
</dbReference>
<dbReference type="SUPFAM" id="SSF111369">
    <property type="entry name" value="HlyD-like secretion proteins"/>
    <property type="match status" value="1"/>
</dbReference>
<evidence type="ECO:0000313" key="12">
    <source>
        <dbReference type="EMBL" id="ODR93622.1"/>
    </source>
</evidence>
<dbReference type="GO" id="GO:0015679">
    <property type="term" value="P:plasma membrane copper ion transport"/>
    <property type="evidence" value="ECO:0007669"/>
    <property type="project" value="TreeGrafter"/>
</dbReference>
<accession>A0A1E3VJE6</accession>
<evidence type="ECO:0000259" key="8">
    <source>
        <dbReference type="Pfam" id="PF25893"/>
    </source>
</evidence>
<dbReference type="Pfam" id="PF25975">
    <property type="entry name" value="CzcB_C"/>
    <property type="match status" value="1"/>
</dbReference>
<dbReference type="InterPro" id="IPR051909">
    <property type="entry name" value="MFP_Cation_Efflux"/>
</dbReference>
<dbReference type="Gene3D" id="2.40.50.100">
    <property type="match status" value="1"/>
</dbReference>
<reference evidence="12 13" key="1">
    <citation type="journal article" date="2016" name="Environ. Microbiol.">
        <title>New Methyloceanibacter diversity from North Sea sediments includes methanotroph containing solely the soluble methane monooxygenase.</title>
        <authorList>
            <person name="Vekeman B."/>
            <person name="Kerckhof F.M."/>
            <person name="Cremers G."/>
            <person name="de Vos P."/>
            <person name="Vandamme P."/>
            <person name="Boon N."/>
            <person name="Op den Camp H.J."/>
            <person name="Heylen K."/>
        </authorList>
    </citation>
    <scope>NUCLEOTIDE SEQUENCE [LARGE SCALE GENOMIC DNA]</scope>
    <source>
        <strain evidence="12 13">R-67176</strain>
    </source>
</reference>
<dbReference type="Gene3D" id="2.40.30.170">
    <property type="match status" value="1"/>
</dbReference>
<dbReference type="GO" id="GO:0030288">
    <property type="term" value="C:outer membrane-bounded periplasmic space"/>
    <property type="evidence" value="ECO:0007669"/>
    <property type="project" value="TreeGrafter"/>
</dbReference>
<comment type="function">
    <text evidence="5">CzcA and CzcB together would act in zinc efflux nearly as effectively as the complete czc efflux system (CzcABC). The CzcB protein is thought to funnel zinc cations to the CzcA transport protein.</text>
</comment>
<dbReference type="PANTHER" id="PTHR30097:SF4">
    <property type="entry name" value="SLR6042 PROTEIN"/>
    <property type="match status" value="1"/>
</dbReference>
<keyword evidence="3" id="KW-0862">Zinc</keyword>
<dbReference type="AlphaFoldDB" id="A0A1E3VJE6"/>
<evidence type="ECO:0000259" key="11">
    <source>
        <dbReference type="Pfam" id="PF25975"/>
    </source>
</evidence>
<feature type="domain" description="CusB-like beta-barrel" evidence="9">
    <location>
        <begin position="345"/>
        <end position="418"/>
    </location>
</feature>
<comment type="caution">
    <text evidence="12">The sequence shown here is derived from an EMBL/GenBank/DDBJ whole genome shotgun (WGS) entry which is preliminary data.</text>
</comment>
<dbReference type="Gene3D" id="2.40.420.20">
    <property type="match status" value="1"/>
</dbReference>
<feature type="signal peptide" evidence="7">
    <location>
        <begin position="1"/>
        <end position="28"/>
    </location>
</feature>
<evidence type="ECO:0000259" key="9">
    <source>
        <dbReference type="Pfam" id="PF25954"/>
    </source>
</evidence>
<evidence type="ECO:0000256" key="2">
    <source>
        <dbReference type="ARBA" id="ARBA00022448"/>
    </source>
</evidence>
<dbReference type="GO" id="GO:0046914">
    <property type="term" value="F:transition metal ion binding"/>
    <property type="evidence" value="ECO:0007669"/>
    <property type="project" value="TreeGrafter"/>
</dbReference>
<dbReference type="FunFam" id="2.40.420.20:FF:000006">
    <property type="entry name" value="RND family efflux transporter MFP subunit"/>
    <property type="match status" value="1"/>
</dbReference>
<evidence type="ECO:0000256" key="4">
    <source>
        <dbReference type="ARBA" id="ARBA00043263"/>
    </source>
</evidence>
<dbReference type="Pfam" id="PF25973">
    <property type="entry name" value="BSH_CzcB"/>
    <property type="match status" value="1"/>
</dbReference>
<feature type="region of interest" description="Disordered" evidence="6">
    <location>
        <begin position="33"/>
        <end position="153"/>
    </location>
</feature>
<dbReference type="InterPro" id="IPR058792">
    <property type="entry name" value="Beta-barrel_RND_2"/>
</dbReference>
<dbReference type="Proteomes" id="UP000094172">
    <property type="component" value="Unassembled WGS sequence"/>
</dbReference>
<dbReference type="InterPro" id="IPR058647">
    <property type="entry name" value="BSH_CzcB-like"/>
</dbReference>
<dbReference type="NCBIfam" id="TIGR01730">
    <property type="entry name" value="RND_mfp"/>
    <property type="match status" value="1"/>
</dbReference>
<evidence type="ECO:0000256" key="1">
    <source>
        <dbReference type="ARBA" id="ARBA00009477"/>
    </source>
</evidence>
<name>A0A1E3VJE6_9HYPH</name>
<feature type="domain" description="CzcB-like alpha-helical hairpin" evidence="8">
    <location>
        <begin position="229"/>
        <end position="288"/>
    </location>
</feature>
<feature type="chain" id="PRO_5009138297" evidence="7">
    <location>
        <begin position="29"/>
        <end position="502"/>
    </location>
</feature>
<evidence type="ECO:0000256" key="7">
    <source>
        <dbReference type="SAM" id="SignalP"/>
    </source>
</evidence>
<keyword evidence="13" id="KW-1185">Reference proteome</keyword>
<dbReference type="GO" id="GO:0016020">
    <property type="term" value="C:membrane"/>
    <property type="evidence" value="ECO:0007669"/>
    <property type="project" value="InterPro"/>
</dbReference>
<dbReference type="InterPro" id="IPR058649">
    <property type="entry name" value="CzcB_C"/>
</dbReference>
<dbReference type="Pfam" id="PF25954">
    <property type="entry name" value="Beta-barrel_RND_2"/>
    <property type="match status" value="1"/>
</dbReference>
<comment type="similarity">
    <text evidence="1">Belongs to the membrane fusion protein (MFP) (TC 8.A.1) family.</text>
</comment>
<sequence length="502" mass="54101">MTKITTFARASACIAFGAMGLAASAVWAEADGPSTTNVAEAQDDQAGHDHGDHGHGDHDHGAKDKHDLGDGHDHKDHGHDSKDGPDDKADHDAKEGHRHDDGHDHDHDDEEGENGHEGHDHGSEDSHGHGSDDHSSHEGHDDHGNHDEPGSVGLTQEQMDRFNVRTVTVTGGPIPVTIERPAEVIYNENALAHVVPRVPGIARTVEANEGDQVEEGDVLAVLDSRELADAKASYLASLERLELAKENFNRAEALVGKRIVSERTHLTAKTDFAEARINLRSARQKLLALGIGESRLKEIAEQDEADLTAYVMHAPLGGTVVARHLTHGESVSTDREAFIVADVSTVWVDISIYAHDLERVEKRQPVTVTTDGGLQVDGTIAFVTPNVSEETRTAKARVELENAPRHLRPGMFVTARISLTADPVDMRIPASALQTHEGQSVVFVREGDDGPLKPRPVTLGRSNGEHVEVLTGLKPGDAVVAEGAFLVKSQLAKSDFDDGHNH</sequence>
<dbReference type="RefSeq" id="WP_069445686.1">
    <property type="nucleotide sequence ID" value="NZ_LPWE01000014.1"/>
</dbReference>
<feature type="compositionally biased region" description="Basic and acidic residues" evidence="6">
    <location>
        <begin position="113"/>
        <end position="149"/>
    </location>
</feature>
<feature type="domain" description="CzcB-like C-terminal circularly permuted SH3-like" evidence="11">
    <location>
        <begin position="427"/>
        <end position="488"/>
    </location>
</feature>
<keyword evidence="4" id="KW-0105">Cadmium resistance</keyword>
<gene>
    <name evidence="12" type="ORF">AUC70_12315</name>
</gene>
<feature type="compositionally biased region" description="Basic and acidic residues" evidence="6">
    <location>
        <begin position="45"/>
        <end position="106"/>
    </location>
</feature>
<dbReference type="GO" id="GO:0060003">
    <property type="term" value="P:copper ion export"/>
    <property type="evidence" value="ECO:0007669"/>
    <property type="project" value="TreeGrafter"/>
</dbReference>
<protein>
    <submittedName>
        <fullName evidence="12">Uncharacterized protein</fullName>
    </submittedName>
</protein>
<dbReference type="STRING" id="1774970.AUC70_12315"/>
<dbReference type="FunFam" id="2.40.30.170:FF:000010">
    <property type="entry name" value="Efflux RND transporter periplasmic adaptor subunit"/>
    <property type="match status" value="1"/>
</dbReference>
<evidence type="ECO:0000256" key="6">
    <source>
        <dbReference type="SAM" id="MobiDB-lite"/>
    </source>
</evidence>
<keyword evidence="7" id="KW-0732">Signal</keyword>
<dbReference type="PANTHER" id="PTHR30097">
    <property type="entry name" value="CATION EFFLUX SYSTEM PROTEIN CUSB"/>
    <property type="match status" value="1"/>
</dbReference>
<evidence type="ECO:0000259" key="10">
    <source>
        <dbReference type="Pfam" id="PF25973"/>
    </source>
</evidence>
<keyword evidence="2" id="KW-0813">Transport</keyword>